<evidence type="ECO:0000256" key="7">
    <source>
        <dbReference type="PIRSR" id="PIRSR600715-1"/>
    </source>
</evidence>
<dbReference type="RefSeq" id="WP_008677211.1">
    <property type="nucleotide sequence ID" value="NZ_ANOH01000144.1"/>
</dbReference>
<evidence type="ECO:0000313" key="12">
    <source>
        <dbReference type="EMBL" id="EMI56494.1"/>
    </source>
</evidence>
<evidence type="ECO:0000256" key="6">
    <source>
        <dbReference type="ARBA" id="ARBA00023136"/>
    </source>
</evidence>
<keyword evidence="12" id="KW-0328">Glycosyltransferase</keyword>
<feature type="compositionally biased region" description="Polar residues" evidence="8">
    <location>
        <begin position="924"/>
        <end position="936"/>
    </location>
</feature>
<dbReference type="SUPFAM" id="SSF53756">
    <property type="entry name" value="UDP-Glycosyltransferase/glycogen phosphorylase"/>
    <property type="match status" value="1"/>
</dbReference>
<dbReference type="GO" id="GO:0016757">
    <property type="term" value="F:glycosyltransferase activity"/>
    <property type="evidence" value="ECO:0007669"/>
    <property type="project" value="UniProtKB-KW"/>
</dbReference>
<feature type="transmembrane region" description="Helical" evidence="9">
    <location>
        <begin position="113"/>
        <end position="137"/>
    </location>
</feature>
<dbReference type="GO" id="GO:0044038">
    <property type="term" value="P:cell wall macromolecule biosynthetic process"/>
    <property type="evidence" value="ECO:0007669"/>
    <property type="project" value="TreeGrafter"/>
</dbReference>
<dbReference type="CDD" id="cd06853">
    <property type="entry name" value="GT_WecA_like"/>
    <property type="match status" value="1"/>
</dbReference>
<comment type="subcellular location">
    <subcellularLocation>
        <location evidence="1">Cell membrane</location>
        <topology evidence="1">Multi-pass membrane protein</topology>
    </subcellularLocation>
</comment>
<dbReference type="Pfam" id="PF00953">
    <property type="entry name" value="Glycos_transf_4"/>
    <property type="match status" value="1"/>
</dbReference>
<dbReference type="GO" id="GO:0046872">
    <property type="term" value="F:metal ion binding"/>
    <property type="evidence" value="ECO:0007669"/>
    <property type="project" value="UniProtKB-KW"/>
</dbReference>
<dbReference type="Pfam" id="PF00534">
    <property type="entry name" value="Glycos_transf_1"/>
    <property type="match status" value="1"/>
</dbReference>
<dbReference type="Proteomes" id="UP000011885">
    <property type="component" value="Unassembled WGS sequence"/>
</dbReference>
<keyword evidence="4 9" id="KW-0812">Transmembrane</keyword>
<feature type="binding site" evidence="7">
    <location>
        <position position="163"/>
    </location>
    <ligand>
        <name>Mg(2+)</name>
        <dbReference type="ChEBI" id="CHEBI:18420"/>
    </ligand>
</feature>
<dbReference type="OrthoDB" id="9783652at2"/>
<proteinExistence type="predicted"/>
<evidence type="ECO:0000256" key="4">
    <source>
        <dbReference type="ARBA" id="ARBA00022692"/>
    </source>
</evidence>
<dbReference type="GO" id="GO:0009103">
    <property type="term" value="P:lipopolysaccharide biosynthetic process"/>
    <property type="evidence" value="ECO:0007669"/>
    <property type="project" value="TreeGrafter"/>
</dbReference>
<organism evidence="12 13">
    <name type="scientific">Rhodopirellula sallentina SM41</name>
    <dbReference type="NCBI Taxonomy" id="1263870"/>
    <lineage>
        <taxon>Bacteria</taxon>
        <taxon>Pseudomonadati</taxon>
        <taxon>Planctomycetota</taxon>
        <taxon>Planctomycetia</taxon>
        <taxon>Pirellulales</taxon>
        <taxon>Pirellulaceae</taxon>
        <taxon>Rhodopirellula</taxon>
    </lineage>
</organism>
<dbReference type="CDD" id="cd03804">
    <property type="entry name" value="GT4_WbaZ-like"/>
    <property type="match status" value="1"/>
</dbReference>
<sequence>MNQIVEILPAVVALLVTLACVPLSIYFARKLGVLDTPDARKVHVTATPRLGGIGIIAGILSGVLVSVITLELLDYPLSKSVYQQLLAVCGASLFVFGVGLVDDIRSVSSRFKLISLLTAAAMVCGGGGVIGELWFAGELWVNLGWVNWLLTMFWVVAIAVAINFIDGLDGLAGGIALIASTVLAICLLLNGQVAAAIIPLALAGSLIGFLFYNWHPAKTFMGDSGSMTIGFLLAAMMVVANPLIGTMRGVLLPSLALSIPIADTVLTMFRRRYQQRRSIFSAERGHIHHRLLDRGFSHMQAVIFLHVVSLLAVGIGLIALSMEGWSTLGGFALLIPLLWGTFRFAGSVRTEEMVQALRDKRELDRASRRHRDSFESLQLEFNHVTTISQWWQGVCRAAEHLDFVKVEICFPGPESKSRRLVWESDNPELLACERLHATIPIAERKTHGASVPATVEVAAHDSLELASERMVLFSRLVTDYSLEVVRKKEAAMTVGSGFDAARNAADGKPNMASSISPGQFGHLRVALVHDFLYTYCGAEKVVEQLIKVFPHCDVYSLFDFLEEDQRGFLQDRPVTTSFIQNLPMAKAKHRAYLPLMPLAIEQLDVSGYDLIVSSSYLAAKGVITGPDQLHVCYCHSPVRYAWDLQHQYLDRAGLKFGPRGMMARAILHYIRNWDVRSALGVDQFIANSNFISRRIEKVYRRKSKVVHPPVDTEQFSLSTLPREDFYLVAGRMVPYKRTPMIVEAFTQLRDRKLVVIGDGPDMEAVRQIAGPNVEILGHAPMETLVDYMQRAKALVFAAEEDFGIVPVEALSCGTPVIAYNKGGVTESVVDGEHGLFFDEQTPDSLIEAVERFETQIEFSLFDPTELHRRSTEFSSARFVAEIENHVKRWTERRWEEKSKLARMRHRLIEQGFGEETVPKPHLNDLNTPAGNASGASQEPAVAAPNT</sequence>
<dbReference type="GO" id="GO:0071555">
    <property type="term" value="P:cell wall organization"/>
    <property type="evidence" value="ECO:0007669"/>
    <property type="project" value="TreeGrafter"/>
</dbReference>
<feature type="domain" description="Glycosyl transferase family 1" evidence="10">
    <location>
        <begin position="719"/>
        <end position="854"/>
    </location>
</feature>
<keyword evidence="13" id="KW-1185">Reference proteome</keyword>
<evidence type="ECO:0000259" key="10">
    <source>
        <dbReference type="Pfam" id="PF00534"/>
    </source>
</evidence>
<feature type="transmembrane region" description="Helical" evidence="9">
    <location>
        <begin position="301"/>
        <end position="322"/>
    </location>
</feature>
<dbReference type="InterPro" id="IPR001296">
    <property type="entry name" value="Glyco_trans_1"/>
</dbReference>
<feature type="transmembrane region" description="Helical" evidence="9">
    <location>
        <begin position="226"/>
        <end position="244"/>
    </location>
</feature>
<dbReference type="EC" id="2.4.-.-" evidence="12"/>
<evidence type="ECO:0000256" key="2">
    <source>
        <dbReference type="ARBA" id="ARBA00022475"/>
    </source>
</evidence>
<feature type="region of interest" description="Disordered" evidence="8">
    <location>
        <begin position="911"/>
        <end position="946"/>
    </location>
</feature>
<evidence type="ECO:0000256" key="9">
    <source>
        <dbReference type="SAM" id="Phobius"/>
    </source>
</evidence>
<dbReference type="PATRIC" id="fig|1263870.3.peg.2227"/>
<dbReference type="Gene3D" id="3.40.50.2000">
    <property type="entry name" value="Glycogen Phosphorylase B"/>
    <property type="match status" value="1"/>
</dbReference>
<dbReference type="InterPro" id="IPR028098">
    <property type="entry name" value="Glyco_trans_4-like_N"/>
</dbReference>
<keyword evidence="7" id="KW-0479">Metal-binding</keyword>
<dbReference type="PANTHER" id="PTHR22926:SF3">
    <property type="entry name" value="UNDECAPRENYL-PHOSPHATE ALPHA-N-ACETYLGLUCOSAMINYL 1-PHOSPHATE TRANSFERASE"/>
    <property type="match status" value="1"/>
</dbReference>
<feature type="transmembrane region" description="Helical" evidence="9">
    <location>
        <begin position="250"/>
        <end position="269"/>
    </location>
</feature>
<dbReference type="EMBL" id="ANOH01000144">
    <property type="protein sequence ID" value="EMI56494.1"/>
    <property type="molecule type" value="Genomic_DNA"/>
</dbReference>
<feature type="binding site" evidence="7">
    <location>
        <position position="223"/>
    </location>
    <ligand>
        <name>Mg(2+)</name>
        <dbReference type="ChEBI" id="CHEBI:18420"/>
    </ligand>
</feature>
<dbReference type="AlphaFoldDB" id="M5U5E3"/>
<gene>
    <name evidence="12" type="ORF">RSSM_02085</name>
</gene>
<keyword evidence="3 12" id="KW-0808">Transferase</keyword>
<accession>M5U5E3</accession>
<dbReference type="GO" id="GO:0016780">
    <property type="term" value="F:phosphotransferase activity, for other substituted phosphate groups"/>
    <property type="evidence" value="ECO:0007669"/>
    <property type="project" value="InterPro"/>
</dbReference>
<evidence type="ECO:0000313" key="13">
    <source>
        <dbReference type="Proteomes" id="UP000011885"/>
    </source>
</evidence>
<protein>
    <submittedName>
        <fullName evidence="12">Glycosyl transferase, group 1 domain membrane protein</fullName>
        <ecNumber evidence="12">2.4.-.-</ecNumber>
    </submittedName>
</protein>
<dbReference type="PANTHER" id="PTHR22926">
    <property type="entry name" value="PHOSPHO-N-ACETYLMURAMOYL-PENTAPEPTIDE-TRANSFERASE"/>
    <property type="match status" value="1"/>
</dbReference>
<feature type="transmembrane region" description="Helical" evidence="9">
    <location>
        <begin position="49"/>
        <end position="69"/>
    </location>
</feature>
<name>M5U5E3_9BACT</name>
<keyword evidence="2" id="KW-1003">Cell membrane</keyword>
<evidence type="ECO:0000256" key="3">
    <source>
        <dbReference type="ARBA" id="ARBA00022679"/>
    </source>
</evidence>
<evidence type="ECO:0000259" key="11">
    <source>
        <dbReference type="Pfam" id="PF13439"/>
    </source>
</evidence>
<dbReference type="GO" id="GO:0005886">
    <property type="term" value="C:plasma membrane"/>
    <property type="evidence" value="ECO:0007669"/>
    <property type="project" value="UniProtKB-SubCell"/>
</dbReference>
<keyword evidence="6 9" id="KW-0472">Membrane</keyword>
<keyword evidence="5 9" id="KW-1133">Transmembrane helix</keyword>
<feature type="transmembrane region" description="Helical" evidence="9">
    <location>
        <begin position="143"/>
        <end position="164"/>
    </location>
</feature>
<feature type="domain" description="Glycosyltransferase subfamily 4-like N-terminal" evidence="11">
    <location>
        <begin position="573"/>
        <end position="714"/>
    </location>
</feature>
<keyword evidence="7" id="KW-0460">Magnesium</keyword>
<dbReference type="Pfam" id="PF13439">
    <property type="entry name" value="Glyco_transf_4"/>
    <property type="match status" value="1"/>
</dbReference>
<evidence type="ECO:0000256" key="8">
    <source>
        <dbReference type="SAM" id="MobiDB-lite"/>
    </source>
</evidence>
<reference evidence="12 13" key="1">
    <citation type="journal article" date="2013" name="Mar. Genomics">
        <title>Expression of sulfatases in Rhodopirellula baltica and the diversity of sulfatases in the genus Rhodopirellula.</title>
        <authorList>
            <person name="Wegner C.E."/>
            <person name="Richter-Heitmann T."/>
            <person name="Klindworth A."/>
            <person name="Klockow C."/>
            <person name="Richter M."/>
            <person name="Achstetter T."/>
            <person name="Glockner F.O."/>
            <person name="Harder J."/>
        </authorList>
    </citation>
    <scope>NUCLEOTIDE SEQUENCE [LARGE SCALE GENOMIC DNA]</scope>
    <source>
        <strain evidence="12 13">SM41</strain>
    </source>
</reference>
<feature type="transmembrane region" description="Helical" evidence="9">
    <location>
        <begin position="171"/>
        <end position="190"/>
    </location>
</feature>
<dbReference type="InterPro" id="IPR000715">
    <property type="entry name" value="Glycosyl_transferase_4"/>
</dbReference>
<feature type="transmembrane region" description="Helical" evidence="9">
    <location>
        <begin position="196"/>
        <end position="214"/>
    </location>
</feature>
<evidence type="ECO:0000256" key="5">
    <source>
        <dbReference type="ARBA" id="ARBA00022989"/>
    </source>
</evidence>
<comment type="cofactor">
    <cofactor evidence="7">
        <name>Mg(2+)</name>
        <dbReference type="ChEBI" id="CHEBI:18420"/>
    </cofactor>
</comment>
<comment type="caution">
    <text evidence="12">The sequence shown here is derived from an EMBL/GenBank/DDBJ whole genome shotgun (WGS) entry which is preliminary data.</text>
</comment>
<feature type="transmembrane region" description="Helical" evidence="9">
    <location>
        <begin position="6"/>
        <end position="28"/>
    </location>
</feature>
<evidence type="ECO:0000256" key="1">
    <source>
        <dbReference type="ARBA" id="ARBA00004651"/>
    </source>
</evidence>
<feature type="transmembrane region" description="Helical" evidence="9">
    <location>
        <begin position="81"/>
        <end position="101"/>
    </location>
</feature>